<dbReference type="SMART" id="SM00091">
    <property type="entry name" value="PAS"/>
    <property type="match status" value="2"/>
</dbReference>
<dbReference type="PANTHER" id="PTHR31600">
    <property type="entry name" value="TINY MACROCYSTS PROTEIN B-RELATED"/>
    <property type="match status" value="1"/>
</dbReference>
<organism evidence="7 8">
    <name type="scientific">Cylindrotheca closterium</name>
    <dbReference type="NCBI Taxonomy" id="2856"/>
    <lineage>
        <taxon>Eukaryota</taxon>
        <taxon>Sar</taxon>
        <taxon>Stramenopiles</taxon>
        <taxon>Ochrophyta</taxon>
        <taxon>Bacillariophyta</taxon>
        <taxon>Bacillariophyceae</taxon>
        <taxon>Bacillariophycidae</taxon>
        <taxon>Bacillariales</taxon>
        <taxon>Bacillariaceae</taxon>
        <taxon>Cylindrotheca</taxon>
    </lineage>
</organism>
<gene>
    <name evidence="7" type="ORF">CYCCA115_LOCUS11575</name>
</gene>
<dbReference type="Pfam" id="PF13426">
    <property type="entry name" value="PAS_9"/>
    <property type="match status" value="1"/>
</dbReference>
<dbReference type="AlphaFoldDB" id="A0AAD2FPG5"/>
<dbReference type="Pfam" id="PF00989">
    <property type="entry name" value="PAS"/>
    <property type="match status" value="1"/>
</dbReference>
<dbReference type="CDD" id="cd00130">
    <property type="entry name" value="PAS"/>
    <property type="match status" value="2"/>
</dbReference>
<dbReference type="InterPro" id="IPR052994">
    <property type="entry name" value="Tiny_macrocysts_regulators"/>
</dbReference>
<dbReference type="GO" id="GO:0016301">
    <property type="term" value="F:kinase activity"/>
    <property type="evidence" value="ECO:0007669"/>
    <property type="project" value="UniProtKB-KW"/>
</dbReference>
<proteinExistence type="predicted"/>
<keyword evidence="1" id="KW-0808">Transferase</keyword>
<dbReference type="GO" id="GO:0005524">
    <property type="term" value="F:ATP binding"/>
    <property type="evidence" value="ECO:0007669"/>
    <property type="project" value="UniProtKB-KW"/>
</dbReference>
<dbReference type="EMBL" id="CAKOGP040001747">
    <property type="protein sequence ID" value="CAJ1948355.1"/>
    <property type="molecule type" value="Genomic_DNA"/>
</dbReference>
<dbReference type="InterPro" id="IPR001610">
    <property type="entry name" value="PAC"/>
</dbReference>
<dbReference type="SUPFAM" id="SSF55785">
    <property type="entry name" value="PYP-like sensor domain (PAS domain)"/>
    <property type="match status" value="2"/>
</dbReference>
<feature type="domain" description="PAS" evidence="5">
    <location>
        <begin position="244"/>
        <end position="314"/>
    </location>
</feature>
<dbReference type="PROSITE" id="PS50112">
    <property type="entry name" value="PAS"/>
    <property type="match status" value="2"/>
</dbReference>
<keyword evidence="2" id="KW-0547">Nucleotide-binding</keyword>
<evidence type="ECO:0000259" key="6">
    <source>
        <dbReference type="PROSITE" id="PS50113"/>
    </source>
</evidence>
<feature type="domain" description="PAC" evidence="6">
    <location>
        <begin position="321"/>
        <end position="373"/>
    </location>
</feature>
<evidence type="ECO:0008006" key="9">
    <source>
        <dbReference type="Google" id="ProtNLM"/>
    </source>
</evidence>
<evidence type="ECO:0000313" key="8">
    <source>
        <dbReference type="Proteomes" id="UP001295423"/>
    </source>
</evidence>
<evidence type="ECO:0000256" key="1">
    <source>
        <dbReference type="ARBA" id="ARBA00022679"/>
    </source>
</evidence>
<feature type="domain" description="PAC" evidence="6">
    <location>
        <begin position="191"/>
        <end position="243"/>
    </location>
</feature>
<dbReference type="InterPro" id="IPR000014">
    <property type="entry name" value="PAS"/>
</dbReference>
<name>A0AAD2FPG5_9STRA</name>
<dbReference type="NCBIfam" id="TIGR00229">
    <property type="entry name" value="sensory_box"/>
    <property type="match status" value="2"/>
</dbReference>
<sequence>MDSLTGAAKIIAKTIDAASERAVLVADDGTVLYRNTPADHFLFHPDNGNDAHLITDFLAAIPEGADWRILEKSRIKMKKENGLVTRNARDLHWVKYGEETGDDKVFHVLFICSRHERVREIVDTAFDPVLTINEEGIIRTANDATCKLFGYAVGELVGHNMSILCGGGHAAKHDEYVQRYKETGEKRIIGKRREVMGRKKDGTEFPCDLGVQEIKDVSTGQRFFCGFMKDLTLLKQHEAEIQERQALAQGMINASMDSMLEIDQEGIIQITNDAACNMFGYSREELIGSNISLLCGGEHGAKHDKYISRYLKSGDKRIIGTKRQVKARRKDGSEVEVELVVQEVVLTTSGKKAFCGFIRDLTQQKKDKRALRKQQQLIHGKFFGEEDA</sequence>
<dbReference type="FunFam" id="3.30.450.20:FF:000060">
    <property type="entry name" value="Sensor protein FixL"/>
    <property type="match status" value="2"/>
</dbReference>
<dbReference type="PROSITE" id="PS50113">
    <property type="entry name" value="PAC"/>
    <property type="match status" value="2"/>
</dbReference>
<evidence type="ECO:0000313" key="7">
    <source>
        <dbReference type="EMBL" id="CAJ1948355.1"/>
    </source>
</evidence>
<evidence type="ECO:0000256" key="4">
    <source>
        <dbReference type="ARBA" id="ARBA00022840"/>
    </source>
</evidence>
<accession>A0AAD2FPG5</accession>
<comment type="caution">
    <text evidence="7">The sequence shown here is derived from an EMBL/GenBank/DDBJ whole genome shotgun (WGS) entry which is preliminary data.</text>
</comment>
<dbReference type="InterPro" id="IPR000700">
    <property type="entry name" value="PAS-assoc_C"/>
</dbReference>
<dbReference type="Proteomes" id="UP001295423">
    <property type="component" value="Unassembled WGS sequence"/>
</dbReference>
<protein>
    <recommendedName>
        <fullName evidence="9">PAS domain-containing protein</fullName>
    </recommendedName>
</protein>
<feature type="domain" description="PAS" evidence="5">
    <location>
        <begin position="114"/>
        <end position="161"/>
    </location>
</feature>
<evidence type="ECO:0000259" key="5">
    <source>
        <dbReference type="PROSITE" id="PS50112"/>
    </source>
</evidence>
<keyword evidence="8" id="KW-1185">Reference proteome</keyword>
<dbReference type="InterPro" id="IPR035965">
    <property type="entry name" value="PAS-like_dom_sf"/>
</dbReference>
<dbReference type="Gene3D" id="3.30.450.20">
    <property type="entry name" value="PAS domain"/>
    <property type="match status" value="2"/>
</dbReference>
<evidence type="ECO:0000256" key="3">
    <source>
        <dbReference type="ARBA" id="ARBA00022777"/>
    </source>
</evidence>
<keyword evidence="4" id="KW-0067">ATP-binding</keyword>
<evidence type="ECO:0000256" key="2">
    <source>
        <dbReference type="ARBA" id="ARBA00022741"/>
    </source>
</evidence>
<dbReference type="SMART" id="SM00086">
    <property type="entry name" value="PAC"/>
    <property type="match status" value="2"/>
</dbReference>
<keyword evidence="3" id="KW-0418">Kinase</keyword>
<dbReference type="PANTHER" id="PTHR31600:SF2">
    <property type="entry name" value="GAMETE ENRICHED GENE 10 PROTEIN-RELATED"/>
    <property type="match status" value="1"/>
</dbReference>
<dbReference type="InterPro" id="IPR013767">
    <property type="entry name" value="PAS_fold"/>
</dbReference>
<dbReference type="GO" id="GO:0006355">
    <property type="term" value="P:regulation of DNA-templated transcription"/>
    <property type="evidence" value="ECO:0007669"/>
    <property type="project" value="InterPro"/>
</dbReference>
<reference evidence="7" key="1">
    <citation type="submission" date="2023-08" db="EMBL/GenBank/DDBJ databases">
        <authorList>
            <person name="Audoor S."/>
            <person name="Bilcke G."/>
        </authorList>
    </citation>
    <scope>NUCLEOTIDE SEQUENCE</scope>
</reference>